<dbReference type="Pfam" id="PF16287">
    <property type="entry name" value="DUF4933"/>
    <property type="match status" value="1"/>
</dbReference>
<organism evidence="2 3">
    <name type="scientific">Parabacteroides faecalis</name>
    <dbReference type="NCBI Taxonomy" id="2924040"/>
    <lineage>
        <taxon>Bacteria</taxon>
        <taxon>Pseudomonadati</taxon>
        <taxon>Bacteroidota</taxon>
        <taxon>Bacteroidia</taxon>
        <taxon>Bacteroidales</taxon>
        <taxon>Tannerellaceae</taxon>
        <taxon>Parabacteroides</taxon>
    </lineage>
</organism>
<gene>
    <name evidence="2" type="ORF">MUN53_09135</name>
</gene>
<comment type="caution">
    <text evidence="2">The sequence shown here is derived from an EMBL/GenBank/DDBJ whole genome shotgun (WGS) entry which is preliminary data.</text>
</comment>
<dbReference type="InterPro" id="IPR032558">
    <property type="entry name" value="DUF4934"/>
</dbReference>
<evidence type="ECO:0000313" key="3">
    <source>
        <dbReference type="Proteomes" id="UP001165444"/>
    </source>
</evidence>
<feature type="domain" description="DUF4934" evidence="1">
    <location>
        <begin position="45"/>
        <end position="144"/>
    </location>
</feature>
<evidence type="ECO:0000313" key="2">
    <source>
        <dbReference type="EMBL" id="MCJ2380771.1"/>
    </source>
</evidence>
<dbReference type="Pfam" id="PF16288">
    <property type="entry name" value="DUF4934"/>
    <property type="match status" value="1"/>
</dbReference>
<name>A0ABT0C1B3_9BACT</name>
<dbReference type="Proteomes" id="UP001165444">
    <property type="component" value="Unassembled WGS sequence"/>
</dbReference>
<dbReference type="EMBL" id="JAKZMM010000020">
    <property type="protein sequence ID" value="MCJ2380771.1"/>
    <property type="molecule type" value="Genomic_DNA"/>
</dbReference>
<keyword evidence="3" id="KW-1185">Reference proteome</keyword>
<reference evidence="2 3" key="1">
    <citation type="submission" date="2022-03" db="EMBL/GenBank/DDBJ databases">
        <title>Parabacteroides sp. nov. isolated from swine feces.</title>
        <authorList>
            <person name="Bak J.E."/>
        </authorList>
    </citation>
    <scope>NUCLEOTIDE SEQUENCE [LARGE SCALE GENOMIC DNA]</scope>
    <source>
        <strain evidence="2 3">AGMB00274</strain>
    </source>
</reference>
<sequence length="415" mass="46931">MKINSFYWALPLSIWLGCSCSSSIKKGELETIAVGSAYSTLTTIKASDYFQHITYIPLETTDSVLVGNAPSIRLAGNRLIVSSAQKQCFSFNKSDGRFVASLGHIGNDPEGCWELTGWLDAENGYLYFSKGDGVSAVYDTEGNFIGTSKEVELSEGLFGIDSNDYLDKQIRVKHLPASATKPDRIVLYQDTTLLASYPSHGEEKATVSGNQADIESIAVFQQALMGHSMIFIRYKNGDEMGLIPTEHPFWHVGEKLYFREYFNDTIYQVTKEGLVPERRFDFGAMKWKREDRYDVQKDEAIYPLEVMENDRFLWLRFVVNLYRQDKRKAYNALYLKETGEVKVAAYEEGLENDLNGFLPLQPTFVTADGEFAQIIPAETIAEWFEEHPDVAELPKEVKALKEITAEDNPVVVLMK</sequence>
<proteinExistence type="predicted"/>
<evidence type="ECO:0000259" key="1">
    <source>
        <dbReference type="Pfam" id="PF16288"/>
    </source>
</evidence>
<dbReference type="PROSITE" id="PS51257">
    <property type="entry name" value="PROKAR_LIPOPROTEIN"/>
    <property type="match status" value="1"/>
</dbReference>
<dbReference type="InterPro" id="IPR032559">
    <property type="entry name" value="DUF4933"/>
</dbReference>
<dbReference type="RefSeq" id="WP_243324982.1">
    <property type="nucleotide sequence ID" value="NZ_JAKZMM010000020.1"/>
</dbReference>
<protein>
    <submittedName>
        <fullName evidence="2">DUF4934 domain-containing protein</fullName>
    </submittedName>
</protein>
<accession>A0ABT0C1B3</accession>